<keyword evidence="1" id="KW-0175">Coiled coil</keyword>
<proteinExistence type="predicted"/>
<reference evidence="4" key="1">
    <citation type="submission" date="2021-01" db="EMBL/GenBank/DDBJ databases">
        <authorList>
            <person name="Corre E."/>
            <person name="Pelletier E."/>
            <person name="Niang G."/>
            <person name="Scheremetjew M."/>
            <person name="Finn R."/>
            <person name="Kale V."/>
            <person name="Holt S."/>
            <person name="Cochrane G."/>
            <person name="Meng A."/>
            <person name="Brown T."/>
            <person name="Cohen L."/>
        </authorList>
    </citation>
    <scope>NUCLEOTIDE SEQUENCE</scope>
    <source>
        <strain evidence="4">CCMP2058</strain>
    </source>
</reference>
<protein>
    <recommendedName>
        <fullName evidence="3">BHLH domain-containing protein</fullName>
    </recommendedName>
</protein>
<feature type="region of interest" description="Disordered" evidence="2">
    <location>
        <begin position="359"/>
        <end position="400"/>
    </location>
</feature>
<feature type="region of interest" description="Disordered" evidence="2">
    <location>
        <begin position="162"/>
        <end position="233"/>
    </location>
</feature>
<dbReference type="GO" id="GO:0046983">
    <property type="term" value="F:protein dimerization activity"/>
    <property type="evidence" value="ECO:0007669"/>
    <property type="project" value="InterPro"/>
</dbReference>
<organism evidence="4">
    <name type="scientific">Amorphochlora amoebiformis</name>
    <dbReference type="NCBI Taxonomy" id="1561963"/>
    <lineage>
        <taxon>Eukaryota</taxon>
        <taxon>Sar</taxon>
        <taxon>Rhizaria</taxon>
        <taxon>Cercozoa</taxon>
        <taxon>Chlorarachniophyceae</taxon>
        <taxon>Amorphochlora</taxon>
    </lineage>
</organism>
<dbReference type="Gene3D" id="4.10.280.10">
    <property type="entry name" value="Helix-loop-helix DNA-binding domain"/>
    <property type="match status" value="1"/>
</dbReference>
<dbReference type="AlphaFoldDB" id="A0A7S0DLP1"/>
<feature type="compositionally biased region" description="Polar residues" evidence="2">
    <location>
        <begin position="421"/>
        <end position="430"/>
    </location>
</feature>
<dbReference type="EMBL" id="HBEM01026260">
    <property type="protein sequence ID" value="CAD8458906.1"/>
    <property type="molecule type" value="Transcribed_RNA"/>
</dbReference>
<feature type="domain" description="BHLH" evidence="3">
    <location>
        <begin position="443"/>
        <end position="495"/>
    </location>
</feature>
<accession>A0A7S0DLP1</accession>
<dbReference type="Pfam" id="PF00010">
    <property type="entry name" value="HLH"/>
    <property type="match status" value="1"/>
</dbReference>
<dbReference type="SUPFAM" id="SSF47459">
    <property type="entry name" value="HLH, helix-loop-helix DNA-binding domain"/>
    <property type="match status" value="1"/>
</dbReference>
<evidence type="ECO:0000256" key="1">
    <source>
        <dbReference type="SAM" id="Coils"/>
    </source>
</evidence>
<feature type="compositionally biased region" description="Polar residues" evidence="2">
    <location>
        <begin position="21"/>
        <end position="33"/>
    </location>
</feature>
<dbReference type="InterPro" id="IPR011598">
    <property type="entry name" value="bHLH_dom"/>
</dbReference>
<feature type="compositionally biased region" description="Acidic residues" evidence="2">
    <location>
        <begin position="63"/>
        <end position="73"/>
    </location>
</feature>
<feature type="coiled-coil region" evidence="1">
    <location>
        <begin position="492"/>
        <end position="519"/>
    </location>
</feature>
<evidence type="ECO:0000256" key="2">
    <source>
        <dbReference type="SAM" id="MobiDB-lite"/>
    </source>
</evidence>
<feature type="region of interest" description="Disordered" evidence="2">
    <location>
        <begin position="520"/>
        <end position="607"/>
    </location>
</feature>
<gene>
    <name evidence="4" type="ORF">LAMO00422_LOCUS17858</name>
</gene>
<sequence length="607" mass="67028">MEAQKKQVMKKKIGHSVAESMDSTLRGFSNTVASRRSRSRGSGHSRERSSSWPAGSLLLGAEADQEGEKEGEEATMTLDGGKETLLDIFQPASSVMLDPNPSWKSPISEGKVAFFGPDTPTNSPNNCFRQVPDFLSIKQEKGKKHNRRDSSLMREQLMRAFAEGALQSPMTTPKEEGKGWKDPASGPSKPTGAKHRKQQSPMEMRPPLSPTPSQARNHRVATGATASTAGHRRGIVNVHNVTRMANPPISVNPQARNAYERQLQMEQKRLYDAHLKLEQERQALAQQQQFLQQQAAQQAAQQVVMQRKLAQQQQMQSTENGLSNNGPTTGTQMQQMPRVQANVNSVVNPHSGFDAVQQQVSRSSFNSGASTNRSSFTSGTRSVNGSPANTGNGLLDVRHASPQTKNYSPAVNFSPSPTVFHMSTSSSAPWSATGPPVNEDELSPRTRKKMREKERRQILNAHYNTLLHMLKPQPTNRRMEKTIILEETIEMMRTLIRTNNVLKERNEKMKSEIQKLKEFKSGTAPSSVGMSNRKPPMRPGPIEIDPKASKVKREPMQMSGNGTKKLGAGTESPSEGLRRSMEAVTMSQQAMGQAQMFPKDNGLGLFN</sequence>
<evidence type="ECO:0000259" key="3">
    <source>
        <dbReference type="PROSITE" id="PS50888"/>
    </source>
</evidence>
<dbReference type="PROSITE" id="PS50888">
    <property type="entry name" value="BHLH"/>
    <property type="match status" value="1"/>
</dbReference>
<feature type="compositionally biased region" description="Basic and acidic residues" evidence="2">
    <location>
        <begin position="544"/>
        <end position="555"/>
    </location>
</feature>
<evidence type="ECO:0000313" key="4">
    <source>
        <dbReference type="EMBL" id="CAD8458906.1"/>
    </source>
</evidence>
<dbReference type="InterPro" id="IPR036638">
    <property type="entry name" value="HLH_DNA-bd_sf"/>
</dbReference>
<feature type="compositionally biased region" description="Polar residues" evidence="2">
    <location>
        <begin position="359"/>
        <end position="392"/>
    </location>
</feature>
<name>A0A7S0DLP1_9EUKA</name>
<feature type="region of interest" description="Disordered" evidence="2">
    <location>
        <begin position="421"/>
        <end position="447"/>
    </location>
</feature>
<feature type="region of interest" description="Disordered" evidence="2">
    <location>
        <begin position="1"/>
        <end position="80"/>
    </location>
</feature>